<gene>
    <name evidence="1" type="ORF">RPERSI_LOCUS6460</name>
</gene>
<dbReference type="Proteomes" id="UP000789920">
    <property type="component" value="Unassembled WGS sequence"/>
</dbReference>
<name>A0ACA9MUH7_9GLOM</name>
<sequence length="246" mass="28824">MKHIEKKDIDNLIKETHNNQPEVVIEWIPYEDFTNIEYLREGIFSEIYKATCSKGTIKSWDRIEKVVLLKVVKDSQNINSTFLNELRNIVKCQPNSDMHHIIHCYGISQDPIILNSRYWDVDKIFLEAEDRRQELLNSGEFPPPKPLLSVLVTRSNLFQNIISDSINIIPEHLKNDKSLNLTNMSTSKKHSVEFSINKNDYNEIKRRKLSDNDSTINPSTSKKHTTEFLINKNDKDEIKRRKLSEN</sequence>
<comment type="caution">
    <text evidence="1">The sequence shown here is derived from an EMBL/GenBank/DDBJ whole genome shotgun (WGS) entry which is preliminary data.</text>
</comment>
<proteinExistence type="predicted"/>
<keyword evidence="2" id="KW-1185">Reference proteome</keyword>
<dbReference type="EMBL" id="CAJVQC010010302">
    <property type="protein sequence ID" value="CAG8614928.1"/>
    <property type="molecule type" value="Genomic_DNA"/>
</dbReference>
<organism evidence="1 2">
    <name type="scientific">Racocetra persica</name>
    <dbReference type="NCBI Taxonomy" id="160502"/>
    <lineage>
        <taxon>Eukaryota</taxon>
        <taxon>Fungi</taxon>
        <taxon>Fungi incertae sedis</taxon>
        <taxon>Mucoromycota</taxon>
        <taxon>Glomeromycotina</taxon>
        <taxon>Glomeromycetes</taxon>
        <taxon>Diversisporales</taxon>
        <taxon>Gigasporaceae</taxon>
        <taxon>Racocetra</taxon>
    </lineage>
</organism>
<evidence type="ECO:0000313" key="1">
    <source>
        <dbReference type="EMBL" id="CAG8614928.1"/>
    </source>
</evidence>
<evidence type="ECO:0000313" key="2">
    <source>
        <dbReference type="Proteomes" id="UP000789920"/>
    </source>
</evidence>
<accession>A0ACA9MUH7</accession>
<protein>
    <submittedName>
        <fullName evidence="1">21928_t:CDS:1</fullName>
    </submittedName>
</protein>
<feature type="non-terminal residue" evidence="1">
    <location>
        <position position="246"/>
    </location>
</feature>
<reference evidence="1" key="1">
    <citation type="submission" date="2021-06" db="EMBL/GenBank/DDBJ databases">
        <authorList>
            <person name="Kallberg Y."/>
            <person name="Tangrot J."/>
            <person name="Rosling A."/>
        </authorList>
    </citation>
    <scope>NUCLEOTIDE SEQUENCE</scope>
    <source>
        <strain evidence="1">MA461A</strain>
    </source>
</reference>